<evidence type="ECO:0000313" key="3">
    <source>
        <dbReference type="EMBL" id="QHU30253.1"/>
    </source>
</evidence>
<dbReference type="EMBL" id="MN740504">
    <property type="protein sequence ID" value="QHU30253.1"/>
    <property type="molecule type" value="Genomic_DNA"/>
</dbReference>
<feature type="compositionally biased region" description="Polar residues" evidence="2">
    <location>
        <begin position="737"/>
        <end position="746"/>
    </location>
</feature>
<feature type="compositionally biased region" description="Low complexity" evidence="2">
    <location>
        <begin position="751"/>
        <end position="762"/>
    </location>
</feature>
<name>A0A6C0LI88_9ZZZZ</name>
<protein>
    <submittedName>
        <fullName evidence="3">Uncharacterized protein</fullName>
    </submittedName>
</protein>
<dbReference type="AlphaFoldDB" id="A0A6C0LI88"/>
<evidence type="ECO:0000256" key="1">
    <source>
        <dbReference type="SAM" id="Coils"/>
    </source>
</evidence>
<proteinExistence type="predicted"/>
<reference evidence="3" key="1">
    <citation type="journal article" date="2020" name="Nature">
        <title>Giant virus diversity and host interactions through global metagenomics.</title>
        <authorList>
            <person name="Schulz F."/>
            <person name="Roux S."/>
            <person name="Paez-Espino D."/>
            <person name="Jungbluth S."/>
            <person name="Walsh D.A."/>
            <person name="Denef V.J."/>
            <person name="McMahon K.D."/>
            <person name="Konstantinidis K.T."/>
            <person name="Eloe-Fadrosh E.A."/>
            <person name="Kyrpides N.C."/>
            <person name="Woyke T."/>
        </authorList>
    </citation>
    <scope>NUCLEOTIDE SEQUENCE</scope>
    <source>
        <strain evidence="3">GVMAG-M-3300027833-11</strain>
    </source>
</reference>
<sequence>MSSVDEIKTEINSLIDEAEQLRDDQKYDEAMSVIGRANQRAMTSRNRDLIMKTMQLRTSIQQARLANPESSTVEDVSNRCMIPNPPTDLECCSDVYEAEESEVLKRLAANDGTIVVEYNVREDLKKYVCFNRSILKDPSRIRSQTIRLCSPISATTNSEMMYGYANNRVSTNKIKYVVKATDKIGDKITIDVPESDGSVSKLDVEIPKYINKYREPSDKGRLENEIERIVRELSEQDENQDNQSILMQLQDELQNAEDEMSQLENDRQVNTGELIYFKTPNIREGPAGSEELYIKLRFFGLDVGGVIDLKDFLYEVSGFPDVNRFVINQVSSENYLMLSNGLSVNQDVSQSYYDLSNNIDEALLHVVQQVVNEPDDSEDWEYTLNWVREQIDKTEEVYSGDDIIKKTASEAARSIKNAENEISQVTDALSASHCQLGQDTTVWKISPLNPKDVSTQEKEDAMSKVNEMYSTAQYKPVTLDYLKSKIVDILKEAYARPTDRFAELSEEGKLIDPDDIDLRPRVFNDSINEPNITHSEANDILDILGTGEGEAYPYDDVTDMHRGVAKLRCFIAQNVEINGSISAHELDRAAQAFNINDRDIPELTRDFLEPMTSLNEYLQHEYALMQAFPLSLEGHNVNPDTICENLSIDVDGGDSNWGGDNVSDPRNYNVIVSAFGNRLFADDDDEPSGEIERESGDEMDGNATNESVPDGFGDWFDSFENEQQSPRESYRPDYNSPDGSRGNSLHLSHLNDSVNDNDTVNDNETINDNGSDLLSEVGSLDSNDSINSLDLGDWEYDSPVTPSRNSSGFVEETPPPISLVPRISDGVTPERLDEDNE</sequence>
<evidence type="ECO:0000256" key="2">
    <source>
        <dbReference type="SAM" id="MobiDB-lite"/>
    </source>
</evidence>
<organism evidence="3">
    <name type="scientific">viral metagenome</name>
    <dbReference type="NCBI Taxonomy" id="1070528"/>
    <lineage>
        <taxon>unclassified sequences</taxon>
        <taxon>metagenomes</taxon>
        <taxon>organismal metagenomes</taxon>
    </lineage>
</organism>
<accession>A0A6C0LI88</accession>
<keyword evidence="1" id="KW-0175">Coiled coil</keyword>
<feature type="coiled-coil region" evidence="1">
    <location>
        <begin position="219"/>
        <end position="273"/>
    </location>
</feature>
<feature type="region of interest" description="Disordered" evidence="2">
    <location>
        <begin position="679"/>
        <end position="762"/>
    </location>
</feature>
<feature type="region of interest" description="Disordered" evidence="2">
    <location>
        <begin position="787"/>
        <end position="837"/>
    </location>
</feature>